<reference evidence="1 2" key="1">
    <citation type="journal article" date="2022" name="Hortic Res">
        <title>A haplotype resolved chromosomal level avocado genome allows analysis of novel avocado genes.</title>
        <authorList>
            <person name="Nath O."/>
            <person name="Fletcher S.J."/>
            <person name="Hayward A."/>
            <person name="Shaw L.M."/>
            <person name="Masouleh A.K."/>
            <person name="Furtado A."/>
            <person name="Henry R.J."/>
            <person name="Mitter N."/>
        </authorList>
    </citation>
    <scope>NUCLEOTIDE SEQUENCE [LARGE SCALE GENOMIC DNA]</scope>
    <source>
        <strain evidence="2">cv. Hass</strain>
    </source>
</reference>
<evidence type="ECO:0000313" key="2">
    <source>
        <dbReference type="Proteomes" id="UP001234297"/>
    </source>
</evidence>
<gene>
    <name evidence="1" type="ORF">MRB53_030967</name>
</gene>
<dbReference type="Proteomes" id="UP001234297">
    <property type="component" value="Chromosome 10"/>
</dbReference>
<accession>A0ACC2KNB2</accession>
<sequence length="121" mass="13641">MHKKIETFRGAFTTNVENFSMENCSSSSSDLDMEQDRTPKRIRKVVRKELSSQKSLSPKTLMIVETPPPPSFTDSNLSSHELPPLWDVLSPKWTITNQPEFLEILSTPTHTGISQAIILSP</sequence>
<evidence type="ECO:0000313" key="1">
    <source>
        <dbReference type="EMBL" id="KAJ8622438.1"/>
    </source>
</evidence>
<comment type="caution">
    <text evidence="1">The sequence shown here is derived from an EMBL/GenBank/DDBJ whole genome shotgun (WGS) entry which is preliminary data.</text>
</comment>
<proteinExistence type="predicted"/>
<protein>
    <submittedName>
        <fullName evidence="1">Uncharacterized protein</fullName>
    </submittedName>
</protein>
<dbReference type="EMBL" id="CM056818">
    <property type="protein sequence ID" value="KAJ8622438.1"/>
    <property type="molecule type" value="Genomic_DNA"/>
</dbReference>
<name>A0ACC2KNB2_PERAE</name>
<organism evidence="1 2">
    <name type="scientific">Persea americana</name>
    <name type="common">Avocado</name>
    <dbReference type="NCBI Taxonomy" id="3435"/>
    <lineage>
        <taxon>Eukaryota</taxon>
        <taxon>Viridiplantae</taxon>
        <taxon>Streptophyta</taxon>
        <taxon>Embryophyta</taxon>
        <taxon>Tracheophyta</taxon>
        <taxon>Spermatophyta</taxon>
        <taxon>Magnoliopsida</taxon>
        <taxon>Magnoliidae</taxon>
        <taxon>Laurales</taxon>
        <taxon>Lauraceae</taxon>
        <taxon>Persea</taxon>
    </lineage>
</organism>
<keyword evidence="2" id="KW-1185">Reference proteome</keyword>